<dbReference type="InterPro" id="IPR020476">
    <property type="entry name" value="Nudix_hydrolase"/>
</dbReference>
<dbReference type="Proteomes" id="UP000481153">
    <property type="component" value="Unassembled WGS sequence"/>
</dbReference>
<dbReference type="GO" id="GO:0006753">
    <property type="term" value="P:nucleoside phosphate metabolic process"/>
    <property type="evidence" value="ECO:0007669"/>
    <property type="project" value="TreeGrafter"/>
</dbReference>
<dbReference type="InterPro" id="IPR020084">
    <property type="entry name" value="NUDIX_hydrolase_CS"/>
</dbReference>
<reference evidence="4 5" key="1">
    <citation type="submission" date="2019-07" db="EMBL/GenBank/DDBJ databases">
        <title>Genomics analysis of Aphanomyces spp. identifies a new class of oomycete effector associated with host adaptation.</title>
        <authorList>
            <person name="Gaulin E."/>
        </authorList>
    </citation>
    <scope>NUCLEOTIDE SEQUENCE [LARGE SCALE GENOMIC DNA]</scope>
    <source>
        <strain evidence="4 5">ATCC 201684</strain>
    </source>
</reference>
<dbReference type="PROSITE" id="PS51462">
    <property type="entry name" value="NUDIX"/>
    <property type="match status" value="1"/>
</dbReference>
<dbReference type="AlphaFoldDB" id="A0A6G0XD98"/>
<proteinExistence type="inferred from homology"/>
<feature type="domain" description="Nudix hydrolase" evidence="3">
    <location>
        <begin position="48"/>
        <end position="187"/>
    </location>
</feature>
<evidence type="ECO:0000259" key="3">
    <source>
        <dbReference type="PROSITE" id="PS51462"/>
    </source>
</evidence>
<keyword evidence="5" id="KW-1185">Reference proteome</keyword>
<dbReference type="PRINTS" id="PR00502">
    <property type="entry name" value="NUDIXFAMILY"/>
</dbReference>
<name>A0A6G0XD98_9STRA</name>
<comment type="similarity">
    <text evidence="2">Belongs to the Nudix hydrolase family.</text>
</comment>
<comment type="caution">
    <text evidence="4">The sequence shown here is derived from an EMBL/GenBank/DDBJ whole genome shotgun (WGS) entry which is preliminary data.</text>
</comment>
<dbReference type="InterPro" id="IPR000086">
    <property type="entry name" value="NUDIX_hydrolase_dom"/>
</dbReference>
<keyword evidence="1 2" id="KW-0378">Hydrolase</keyword>
<dbReference type="InterPro" id="IPR015797">
    <property type="entry name" value="NUDIX_hydrolase-like_dom_sf"/>
</dbReference>
<evidence type="ECO:0000313" key="5">
    <source>
        <dbReference type="Proteomes" id="UP000481153"/>
    </source>
</evidence>
<dbReference type="VEuPathDB" id="FungiDB:AeMF1_020545"/>
<evidence type="ECO:0000313" key="4">
    <source>
        <dbReference type="EMBL" id="KAF0738180.1"/>
    </source>
</evidence>
<dbReference type="CDD" id="cd18888">
    <property type="entry name" value="NUDIX_ADPRase_Nudt5"/>
    <property type="match status" value="1"/>
</dbReference>
<gene>
    <name evidence="4" type="ORF">Ae201684_006157</name>
</gene>
<protein>
    <recommendedName>
        <fullName evidence="3">Nudix hydrolase domain-containing protein</fullName>
    </recommendedName>
</protein>
<accession>A0A6G0XD98</accession>
<dbReference type="SUPFAM" id="SSF55811">
    <property type="entry name" value="Nudix"/>
    <property type="match status" value="1"/>
</dbReference>
<dbReference type="PROSITE" id="PS00893">
    <property type="entry name" value="NUDIX_BOX"/>
    <property type="match status" value="1"/>
</dbReference>
<evidence type="ECO:0000256" key="1">
    <source>
        <dbReference type="ARBA" id="ARBA00022801"/>
    </source>
</evidence>
<evidence type="ECO:0000256" key="2">
    <source>
        <dbReference type="RuleBase" id="RU003476"/>
    </source>
</evidence>
<dbReference type="Gene3D" id="3.90.79.10">
    <property type="entry name" value="Nucleoside Triphosphate Pyrophosphohydrolase"/>
    <property type="match status" value="1"/>
</dbReference>
<dbReference type="EMBL" id="VJMJ01000079">
    <property type="protein sequence ID" value="KAF0738180.1"/>
    <property type="molecule type" value="Genomic_DNA"/>
</dbReference>
<dbReference type="PANTHER" id="PTHR11839:SF1">
    <property type="entry name" value="ADP-SUGAR PYROPHOSPHATASE"/>
    <property type="match status" value="1"/>
</dbReference>
<dbReference type="GO" id="GO:0019693">
    <property type="term" value="P:ribose phosphate metabolic process"/>
    <property type="evidence" value="ECO:0007669"/>
    <property type="project" value="TreeGrafter"/>
</dbReference>
<dbReference type="PANTHER" id="PTHR11839">
    <property type="entry name" value="UDP/ADP-SUGAR PYROPHOSPHATASE"/>
    <property type="match status" value="1"/>
</dbReference>
<sequence length="198" mass="22108">MPRLPRVVVSHILHETKWLRMKELRYQDLNKVERSYISVERTTRPATADVDAVLVLPLLRRPGHDAQAVLIRQFRPPLDNWAIELPAGLIDEGESVESTVVREIKEETGLRVTKFLSVGPPIVNDQGITNGSCRFVVVEVEDDSADGSQQQLEATETIQVFKTPLSSLRATLDAKHAKDGDAIDARLYSFALGQELSL</sequence>
<organism evidence="4 5">
    <name type="scientific">Aphanomyces euteiches</name>
    <dbReference type="NCBI Taxonomy" id="100861"/>
    <lineage>
        <taxon>Eukaryota</taxon>
        <taxon>Sar</taxon>
        <taxon>Stramenopiles</taxon>
        <taxon>Oomycota</taxon>
        <taxon>Saprolegniomycetes</taxon>
        <taxon>Saprolegniales</taxon>
        <taxon>Verrucalvaceae</taxon>
        <taxon>Aphanomyces</taxon>
    </lineage>
</organism>
<dbReference type="Pfam" id="PF00293">
    <property type="entry name" value="NUDIX"/>
    <property type="match status" value="1"/>
</dbReference>
<dbReference type="GO" id="GO:0016462">
    <property type="term" value="F:pyrophosphatase activity"/>
    <property type="evidence" value="ECO:0007669"/>
    <property type="project" value="UniProtKB-ARBA"/>
</dbReference>